<organism evidence="1 2">
    <name type="scientific">Maribacter polysiphoniae</name>
    <dbReference type="NCBI Taxonomy" id="429344"/>
    <lineage>
        <taxon>Bacteria</taxon>
        <taxon>Pseudomonadati</taxon>
        <taxon>Bacteroidota</taxon>
        <taxon>Flavobacteriia</taxon>
        <taxon>Flavobacteriales</taxon>
        <taxon>Flavobacteriaceae</taxon>
        <taxon>Maribacter</taxon>
    </lineage>
</organism>
<evidence type="ECO:0000313" key="2">
    <source>
        <dbReference type="Proteomes" id="UP000245667"/>
    </source>
</evidence>
<dbReference type="AlphaFoldDB" id="A0A316EPU7"/>
<dbReference type="Proteomes" id="UP000245667">
    <property type="component" value="Unassembled WGS sequence"/>
</dbReference>
<comment type="caution">
    <text evidence="1">The sequence shown here is derived from an EMBL/GenBank/DDBJ whole genome shotgun (WGS) entry which is preliminary data.</text>
</comment>
<reference evidence="1 2" key="1">
    <citation type="submission" date="2018-05" db="EMBL/GenBank/DDBJ databases">
        <title>Genomic Encyclopedia of Archaeal and Bacterial Type Strains, Phase II (KMG-II): from individual species to whole genera.</title>
        <authorList>
            <person name="Goeker M."/>
        </authorList>
    </citation>
    <scope>NUCLEOTIDE SEQUENCE [LARGE SCALE GENOMIC DNA]</scope>
    <source>
        <strain evidence="1 2">DSM 23514</strain>
    </source>
</reference>
<name>A0A316EPU7_9FLAO</name>
<protein>
    <submittedName>
        <fullName evidence="1">Uncharacterized protein</fullName>
    </submittedName>
</protein>
<proteinExistence type="predicted"/>
<gene>
    <name evidence="1" type="ORF">LX92_01429</name>
</gene>
<evidence type="ECO:0000313" key="1">
    <source>
        <dbReference type="EMBL" id="PWK25060.1"/>
    </source>
</evidence>
<sequence length="48" mass="5677">MLLYWLEPESKNPIPSQNIQTTQYSHPDNSYNILQLRYPLNLQVKSNS</sequence>
<accession>A0A316EPU7</accession>
<dbReference type="EMBL" id="QGGQ01000002">
    <property type="protein sequence ID" value="PWK25060.1"/>
    <property type="molecule type" value="Genomic_DNA"/>
</dbReference>